<dbReference type="EMBL" id="CP095071">
    <property type="protein sequence ID" value="UOQ84650.1"/>
    <property type="molecule type" value="Genomic_DNA"/>
</dbReference>
<dbReference type="InterPro" id="IPR014833">
    <property type="entry name" value="TnsA_N"/>
</dbReference>
<dbReference type="Proteomes" id="UP000831537">
    <property type="component" value="Chromosome"/>
</dbReference>
<evidence type="ECO:0000313" key="4">
    <source>
        <dbReference type="Proteomes" id="UP000831537"/>
    </source>
</evidence>
<dbReference type="InterPro" id="IPR014832">
    <property type="entry name" value="TnsA_C"/>
</dbReference>
<dbReference type="SUPFAM" id="SSF52980">
    <property type="entry name" value="Restriction endonuclease-like"/>
    <property type="match status" value="1"/>
</dbReference>
<dbReference type="Pfam" id="PF08721">
    <property type="entry name" value="Tn7_Tnp_TnsA_C"/>
    <property type="match status" value="1"/>
</dbReference>
<evidence type="ECO:0000259" key="2">
    <source>
        <dbReference type="Pfam" id="PF08722"/>
    </source>
</evidence>
<dbReference type="Gene3D" id="3.40.1350.10">
    <property type="match status" value="1"/>
</dbReference>
<dbReference type="CDD" id="cd22362">
    <property type="entry name" value="TnsA_endonuclease-like"/>
    <property type="match status" value="1"/>
</dbReference>
<gene>
    <name evidence="3" type="ORF">MUN87_18625</name>
</gene>
<keyword evidence="3" id="KW-0255">Endonuclease</keyword>
<feature type="domain" description="TnsA endonuclease C-terminal" evidence="1">
    <location>
        <begin position="171"/>
        <end position="250"/>
    </location>
</feature>
<dbReference type="InterPro" id="IPR036388">
    <property type="entry name" value="WH-like_DNA-bd_sf"/>
</dbReference>
<dbReference type="InterPro" id="IPR011856">
    <property type="entry name" value="tRNA_endonuc-like_dom_sf"/>
</dbReference>
<accession>A0ABY4GL12</accession>
<reference evidence="3 4" key="1">
    <citation type="submission" date="2022-04" db="EMBL/GenBank/DDBJ databases">
        <title>Gracilibacillus sp. isolated from saltern.</title>
        <authorList>
            <person name="Won M."/>
            <person name="Lee C.-M."/>
            <person name="Woen H.-Y."/>
            <person name="Kwon S.-W."/>
        </authorList>
    </citation>
    <scope>NUCLEOTIDE SEQUENCE [LARGE SCALE GENOMIC DNA]</scope>
    <source>
        <strain evidence="3 4">SSPM10-3</strain>
    </source>
</reference>
<name>A0ABY4GL12_9BACI</name>
<sequence>MGTNNWTKEKLGKYLKEGRGQGIGKDYLPWNYTYNYSSKGRVSRIYGLKTNRVHHLHSDNQYRAFLLFEFNSSVIDIRESFPLLDVDEVIDDKEDLRFDKFLDKETKEPYLLTTNFLLTVKDANGEEKDIARTVKNTTELKRKITFEKLEIERRYWQHKGIDWKVITEKQLPRQLAKNIEWIRETLLVGSEGELDKDERSVAMMRFILENDELPLKELLKIFDKKEGLQKGSGLFLFRYLIAKKELAIDLTKRIDLESKVNNLLL</sequence>
<keyword evidence="3" id="KW-0378">Hydrolase</keyword>
<dbReference type="Pfam" id="PF08722">
    <property type="entry name" value="Tn7_TnsA-like_N"/>
    <property type="match status" value="1"/>
</dbReference>
<feature type="domain" description="TnsA endonuclease N-terminal" evidence="2">
    <location>
        <begin position="71"/>
        <end position="168"/>
    </location>
</feature>
<dbReference type="RefSeq" id="WP_244742694.1">
    <property type="nucleotide sequence ID" value="NZ_CP095071.1"/>
</dbReference>
<evidence type="ECO:0000313" key="3">
    <source>
        <dbReference type="EMBL" id="UOQ84650.1"/>
    </source>
</evidence>
<evidence type="ECO:0000259" key="1">
    <source>
        <dbReference type="Pfam" id="PF08721"/>
    </source>
</evidence>
<keyword evidence="4" id="KW-1185">Reference proteome</keyword>
<proteinExistence type="predicted"/>
<protein>
    <submittedName>
        <fullName evidence="3">TnsA endonuclease N-terminal domain-containing protein</fullName>
    </submittedName>
</protein>
<keyword evidence="3" id="KW-0540">Nuclease</keyword>
<dbReference type="Gene3D" id="1.10.10.10">
    <property type="entry name" value="Winged helix-like DNA-binding domain superfamily/Winged helix DNA-binding domain"/>
    <property type="match status" value="1"/>
</dbReference>
<dbReference type="InterPro" id="IPR011335">
    <property type="entry name" value="Restrct_endonuc-II-like"/>
</dbReference>
<organism evidence="3 4">
    <name type="scientific">Gracilibacillus salinarum</name>
    <dbReference type="NCBI Taxonomy" id="2932255"/>
    <lineage>
        <taxon>Bacteria</taxon>
        <taxon>Bacillati</taxon>
        <taxon>Bacillota</taxon>
        <taxon>Bacilli</taxon>
        <taxon>Bacillales</taxon>
        <taxon>Bacillaceae</taxon>
        <taxon>Gracilibacillus</taxon>
    </lineage>
</organism>
<dbReference type="GO" id="GO:0004519">
    <property type="term" value="F:endonuclease activity"/>
    <property type="evidence" value="ECO:0007669"/>
    <property type="project" value="UniProtKB-KW"/>
</dbReference>